<protein>
    <recommendedName>
        <fullName evidence="3">Uracil-DNA glycosylase-like domain-containing protein</fullName>
    </recommendedName>
</protein>
<dbReference type="AlphaFoldDB" id="A0AAW8E103"/>
<name>A0AAW8E103_9BURK</name>
<evidence type="ECO:0008006" key="3">
    <source>
        <dbReference type="Google" id="ProtNLM"/>
    </source>
</evidence>
<proteinExistence type="predicted"/>
<dbReference type="EMBL" id="JAUSRR010000008">
    <property type="protein sequence ID" value="MDP9925575.1"/>
    <property type="molecule type" value="Genomic_DNA"/>
</dbReference>
<reference evidence="1" key="1">
    <citation type="submission" date="2023-07" db="EMBL/GenBank/DDBJ databases">
        <title>Sorghum-associated microbial communities from plants grown in Nebraska, USA.</title>
        <authorList>
            <person name="Schachtman D."/>
        </authorList>
    </citation>
    <scope>NUCLEOTIDE SEQUENCE</scope>
    <source>
        <strain evidence="1">DS2795</strain>
    </source>
</reference>
<dbReference type="RefSeq" id="WP_307637795.1">
    <property type="nucleotide sequence ID" value="NZ_JAUSRR010000008.1"/>
</dbReference>
<gene>
    <name evidence="1" type="ORF">J2W25_004618</name>
</gene>
<evidence type="ECO:0000313" key="1">
    <source>
        <dbReference type="EMBL" id="MDP9925575.1"/>
    </source>
</evidence>
<evidence type="ECO:0000313" key="2">
    <source>
        <dbReference type="Proteomes" id="UP001244295"/>
    </source>
</evidence>
<comment type="caution">
    <text evidence="1">The sequence shown here is derived from an EMBL/GenBank/DDBJ whole genome shotgun (WGS) entry which is preliminary data.</text>
</comment>
<organism evidence="1 2">
    <name type="scientific">Variovorax boronicumulans</name>
    <dbReference type="NCBI Taxonomy" id="436515"/>
    <lineage>
        <taxon>Bacteria</taxon>
        <taxon>Pseudomonadati</taxon>
        <taxon>Pseudomonadota</taxon>
        <taxon>Betaproteobacteria</taxon>
        <taxon>Burkholderiales</taxon>
        <taxon>Comamonadaceae</taxon>
        <taxon>Variovorax</taxon>
    </lineage>
</organism>
<sequence>MSFDREQVAKAYQAALRVSRAQLFEATKSLPVSLTDSAHTPYLGWAGKNYRGGTVLIAKNPGGGGDSQVETTALDARVIARLKALRDSEAADASGLLDELTDAYHAQLPTIGMGVLLNRVLSRAGETLDSVAFFNACPYRTRNDEKLGARTQKKSRELVAAPLLKALNPDTIIYLGVEVGREASKTLKARWTYVLPRAINDKQLNKDAEPILTQLEGDTPARLVYRCNPL</sequence>
<dbReference type="Proteomes" id="UP001244295">
    <property type="component" value="Unassembled WGS sequence"/>
</dbReference>
<accession>A0AAW8E103</accession>